<keyword evidence="2" id="KW-1185">Reference proteome</keyword>
<proteinExistence type="predicted"/>
<gene>
    <name evidence="1" type="ORF">PanWU01x14_071740</name>
</gene>
<protein>
    <submittedName>
        <fullName evidence="1">Uncharacterized protein</fullName>
    </submittedName>
</protein>
<evidence type="ECO:0000313" key="1">
    <source>
        <dbReference type="EMBL" id="PON71719.1"/>
    </source>
</evidence>
<accession>A0A2P5DEL3</accession>
<dbReference type="Proteomes" id="UP000237105">
    <property type="component" value="Unassembled WGS sequence"/>
</dbReference>
<organism evidence="1 2">
    <name type="scientific">Parasponia andersonii</name>
    <name type="common">Sponia andersonii</name>
    <dbReference type="NCBI Taxonomy" id="3476"/>
    <lineage>
        <taxon>Eukaryota</taxon>
        <taxon>Viridiplantae</taxon>
        <taxon>Streptophyta</taxon>
        <taxon>Embryophyta</taxon>
        <taxon>Tracheophyta</taxon>
        <taxon>Spermatophyta</taxon>
        <taxon>Magnoliopsida</taxon>
        <taxon>eudicotyledons</taxon>
        <taxon>Gunneridae</taxon>
        <taxon>Pentapetalae</taxon>
        <taxon>rosids</taxon>
        <taxon>fabids</taxon>
        <taxon>Rosales</taxon>
        <taxon>Cannabaceae</taxon>
        <taxon>Parasponia</taxon>
    </lineage>
</organism>
<dbReference type="EMBL" id="JXTB01000043">
    <property type="protein sequence ID" value="PON71719.1"/>
    <property type="molecule type" value="Genomic_DNA"/>
</dbReference>
<reference evidence="2" key="1">
    <citation type="submission" date="2016-06" db="EMBL/GenBank/DDBJ databases">
        <title>Parallel loss of symbiosis genes in relatives of nitrogen-fixing non-legume Parasponia.</title>
        <authorList>
            <person name="Van Velzen R."/>
            <person name="Holmer R."/>
            <person name="Bu F."/>
            <person name="Rutten L."/>
            <person name="Van Zeijl A."/>
            <person name="Liu W."/>
            <person name="Santuari L."/>
            <person name="Cao Q."/>
            <person name="Sharma T."/>
            <person name="Shen D."/>
            <person name="Roswanjaya Y."/>
            <person name="Wardhani T."/>
            <person name="Kalhor M.S."/>
            <person name="Jansen J."/>
            <person name="Van den Hoogen J."/>
            <person name="Gungor B."/>
            <person name="Hartog M."/>
            <person name="Hontelez J."/>
            <person name="Verver J."/>
            <person name="Yang W.-C."/>
            <person name="Schijlen E."/>
            <person name="Repin R."/>
            <person name="Schilthuizen M."/>
            <person name="Schranz E."/>
            <person name="Heidstra R."/>
            <person name="Miyata K."/>
            <person name="Fedorova E."/>
            <person name="Kohlen W."/>
            <person name="Bisseling T."/>
            <person name="Smit S."/>
            <person name="Geurts R."/>
        </authorList>
    </citation>
    <scope>NUCLEOTIDE SEQUENCE [LARGE SCALE GENOMIC DNA]</scope>
    <source>
        <strain evidence="2">cv. WU1-14</strain>
    </source>
</reference>
<comment type="caution">
    <text evidence="1">The sequence shown here is derived from an EMBL/GenBank/DDBJ whole genome shotgun (WGS) entry which is preliminary data.</text>
</comment>
<sequence length="68" mass="7998">MKVIPINQFEFNVKGEVLDGLVNLEELSYSYREFDIDKIPYAHAIAAEKYRDNSVEKLRDMSSYFAEF</sequence>
<dbReference type="OrthoDB" id="1182459at2759"/>
<name>A0A2P5DEL3_PARAD</name>
<dbReference type="AlphaFoldDB" id="A0A2P5DEL3"/>
<evidence type="ECO:0000313" key="2">
    <source>
        <dbReference type="Proteomes" id="UP000237105"/>
    </source>
</evidence>